<feature type="transmembrane region" description="Helical" evidence="1">
    <location>
        <begin position="39"/>
        <end position="59"/>
    </location>
</feature>
<evidence type="ECO:0000256" key="1">
    <source>
        <dbReference type="SAM" id="Phobius"/>
    </source>
</evidence>
<accession>A0A6J5KHD4</accession>
<feature type="transmembrane region" description="Helical" evidence="1">
    <location>
        <begin position="12"/>
        <end position="33"/>
    </location>
</feature>
<sequence>MNALVAKHPIISFMVVYKLFWTASFFFTIYVIQGQVPSLRQWILGAIWTIVTLPLNYWLTYSFGVKYPNNK</sequence>
<organism evidence="2">
    <name type="scientific">uncultured Caudovirales phage</name>
    <dbReference type="NCBI Taxonomy" id="2100421"/>
    <lineage>
        <taxon>Viruses</taxon>
        <taxon>Duplodnaviria</taxon>
        <taxon>Heunggongvirae</taxon>
        <taxon>Uroviricota</taxon>
        <taxon>Caudoviricetes</taxon>
        <taxon>Peduoviridae</taxon>
        <taxon>Maltschvirus</taxon>
        <taxon>Maltschvirus maltsch</taxon>
    </lineage>
</organism>
<keyword evidence="1" id="KW-0472">Membrane</keyword>
<reference evidence="2" key="1">
    <citation type="submission" date="2020-04" db="EMBL/GenBank/DDBJ databases">
        <authorList>
            <person name="Chiriac C."/>
            <person name="Salcher M."/>
            <person name="Ghai R."/>
            <person name="Kavagutti S V."/>
        </authorList>
    </citation>
    <scope>NUCLEOTIDE SEQUENCE</scope>
</reference>
<keyword evidence="1" id="KW-1133">Transmembrane helix</keyword>
<protein>
    <submittedName>
        <fullName evidence="2">Uncharacterized protein</fullName>
    </submittedName>
</protein>
<name>A0A6J5KHD4_9CAUD</name>
<gene>
    <name evidence="2" type="ORF">UFOVP1_25</name>
</gene>
<keyword evidence="1" id="KW-0812">Transmembrane</keyword>
<dbReference type="EMBL" id="LR796139">
    <property type="protein sequence ID" value="CAB4120901.1"/>
    <property type="molecule type" value="Genomic_DNA"/>
</dbReference>
<evidence type="ECO:0000313" key="2">
    <source>
        <dbReference type="EMBL" id="CAB4120901.1"/>
    </source>
</evidence>
<proteinExistence type="predicted"/>